<organism evidence="17 18">
    <name type="scientific">Jaminaea rosea</name>
    <dbReference type="NCBI Taxonomy" id="1569628"/>
    <lineage>
        <taxon>Eukaryota</taxon>
        <taxon>Fungi</taxon>
        <taxon>Dikarya</taxon>
        <taxon>Basidiomycota</taxon>
        <taxon>Ustilaginomycotina</taxon>
        <taxon>Exobasidiomycetes</taxon>
        <taxon>Microstromatales</taxon>
        <taxon>Microstromatales incertae sedis</taxon>
        <taxon>Jaminaea</taxon>
    </lineage>
</organism>
<evidence type="ECO:0000256" key="3">
    <source>
        <dbReference type="ARBA" id="ARBA00010173"/>
    </source>
</evidence>
<dbReference type="STRING" id="1569628.A0A316URU1"/>
<evidence type="ECO:0000256" key="4">
    <source>
        <dbReference type="ARBA" id="ARBA00012221"/>
    </source>
</evidence>
<dbReference type="UniPathway" id="UPA00559"/>
<dbReference type="Gene3D" id="3.40.50.11850">
    <property type="entry name" value="Diphthamide synthesis DPH1/DPH2 domain 2"/>
    <property type="match status" value="1"/>
</dbReference>
<keyword evidence="7" id="KW-0949">S-adenosyl-L-methionine</keyword>
<comment type="cofactor">
    <cofactor evidence="1">
        <name>[4Fe-4S] cluster</name>
        <dbReference type="ChEBI" id="CHEBI:49883"/>
    </cofactor>
</comment>
<evidence type="ECO:0000256" key="12">
    <source>
        <dbReference type="ARBA" id="ARBA00032574"/>
    </source>
</evidence>
<keyword evidence="6" id="KW-0808">Transferase</keyword>
<accession>A0A316URU1</accession>
<feature type="region of interest" description="Disordered" evidence="16">
    <location>
        <begin position="526"/>
        <end position="581"/>
    </location>
</feature>
<keyword evidence="10" id="KW-0411">Iron-sulfur</keyword>
<dbReference type="RefSeq" id="XP_025362624.1">
    <property type="nucleotide sequence ID" value="XM_025505993.1"/>
</dbReference>
<keyword evidence="8" id="KW-0479">Metal-binding</keyword>
<keyword evidence="18" id="KW-1185">Reference proteome</keyword>
<evidence type="ECO:0000256" key="11">
    <source>
        <dbReference type="ARBA" id="ARBA00031690"/>
    </source>
</evidence>
<dbReference type="NCBIfam" id="TIGR00322">
    <property type="entry name" value="diphth2_R"/>
    <property type="match status" value="3"/>
</dbReference>
<dbReference type="FunFam" id="3.40.50.11840:FF:000001">
    <property type="entry name" value="2-(3-amino-3-carboxypropyl)histidine synthase subunit 1"/>
    <property type="match status" value="1"/>
</dbReference>
<feature type="compositionally biased region" description="Basic residues" evidence="16">
    <location>
        <begin position="563"/>
        <end position="574"/>
    </location>
</feature>
<dbReference type="EMBL" id="KZ819666">
    <property type="protein sequence ID" value="PWN28012.1"/>
    <property type="molecule type" value="Genomic_DNA"/>
</dbReference>
<comment type="pathway">
    <text evidence="2">Protein modification; peptidyl-diphthamide biosynthesis.</text>
</comment>
<proteinExistence type="inferred from homology"/>
<evidence type="ECO:0000313" key="17">
    <source>
        <dbReference type="EMBL" id="PWN28012.1"/>
    </source>
</evidence>
<comment type="function">
    <text evidence="15">Catalyzes the first step of diphthamide biosynthesis, a post-translational modification of histidine which occurs in elongation factor 2. DPH1 and DPH2 transfer a 3-amino-3-carboxypropyl (ACP) group from S-adenosyl-L-methionine (SAM) to a histidine residue, the reaction is assisted by a reduction system comprising DPH3 and a NADH-dependent reductase, predominantly CBR1.</text>
</comment>
<evidence type="ECO:0000256" key="13">
    <source>
        <dbReference type="ARBA" id="ARBA00032789"/>
    </source>
</evidence>
<dbReference type="PANTHER" id="PTHR10762">
    <property type="entry name" value="DIPHTHAMIDE BIOSYNTHESIS PROTEIN"/>
    <property type="match status" value="1"/>
</dbReference>
<evidence type="ECO:0000256" key="9">
    <source>
        <dbReference type="ARBA" id="ARBA00023004"/>
    </source>
</evidence>
<dbReference type="Gene3D" id="3.40.50.11860">
    <property type="entry name" value="Diphthamide synthesis DPH1/DPH2 domain 3"/>
    <property type="match status" value="1"/>
</dbReference>
<evidence type="ECO:0000256" key="7">
    <source>
        <dbReference type="ARBA" id="ARBA00022691"/>
    </source>
</evidence>
<dbReference type="AlphaFoldDB" id="A0A316URU1"/>
<dbReference type="GO" id="GO:0017183">
    <property type="term" value="P:protein histidyl modification to diphthamide"/>
    <property type="evidence" value="ECO:0007669"/>
    <property type="project" value="UniProtKB-UniPathway"/>
</dbReference>
<comment type="similarity">
    <text evidence="3">Belongs to the DPH1/DPH2 family. DPH1 subfamily.</text>
</comment>
<evidence type="ECO:0000256" key="16">
    <source>
        <dbReference type="SAM" id="MobiDB-lite"/>
    </source>
</evidence>
<dbReference type="InterPro" id="IPR042265">
    <property type="entry name" value="DPH1/DPH2_3"/>
</dbReference>
<keyword evidence="9" id="KW-0408">Iron</keyword>
<dbReference type="GeneID" id="37027816"/>
<dbReference type="InterPro" id="IPR016435">
    <property type="entry name" value="DPH1/DPH2"/>
</dbReference>
<evidence type="ECO:0000256" key="2">
    <source>
        <dbReference type="ARBA" id="ARBA00005156"/>
    </source>
</evidence>
<comment type="catalytic activity">
    <reaction evidence="14">
        <text>L-histidyl-[translation elongation factor 2] + S-adenosyl-L-methionine = 2-[(3S)-amino-3-carboxypropyl]-L-histidyl-[translation elongation factor 2] + S-methyl-5'-thioadenosine + H(+)</text>
        <dbReference type="Rhea" id="RHEA:36783"/>
        <dbReference type="Rhea" id="RHEA-COMP:9748"/>
        <dbReference type="Rhea" id="RHEA-COMP:9749"/>
        <dbReference type="ChEBI" id="CHEBI:15378"/>
        <dbReference type="ChEBI" id="CHEBI:17509"/>
        <dbReference type="ChEBI" id="CHEBI:29979"/>
        <dbReference type="ChEBI" id="CHEBI:59789"/>
        <dbReference type="ChEBI" id="CHEBI:73995"/>
        <dbReference type="EC" id="2.5.1.108"/>
    </reaction>
</comment>
<feature type="compositionally biased region" description="Polar residues" evidence="16">
    <location>
        <begin position="14"/>
        <end position="24"/>
    </location>
</feature>
<dbReference type="InterPro" id="IPR042264">
    <property type="entry name" value="DPH1/DPH2_2"/>
</dbReference>
<evidence type="ECO:0000256" key="6">
    <source>
        <dbReference type="ARBA" id="ARBA00022679"/>
    </source>
</evidence>
<dbReference type="EC" id="2.5.1.108" evidence="4"/>
<feature type="region of interest" description="Disordered" evidence="16">
    <location>
        <begin position="1"/>
        <end position="30"/>
    </location>
</feature>
<evidence type="ECO:0000256" key="1">
    <source>
        <dbReference type="ARBA" id="ARBA00001966"/>
    </source>
</evidence>
<dbReference type="GO" id="GO:0090560">
    <property type="term" value="F:2-(3-amino-3-carboxypropyl)histidine synthase activity"/>
    <property type="evidence" value="ECO:0007669"/>
    <property type="project" value="UniProtKB-EC"/>
</dbReference>
<gene>
    <name evidence="17" type="ORF">BDZ90DRAFT_231779</name>
</gene>
<evidence type="ECO:0000256" key="15">
    <source>
        <dbReference type="ARBA" id="ARBA00060338"/>
    </source>
</evidence>
<dbReference type="PANTHER" id="PTHR10762:SF1">
    <property type="entry name" value="2-(3-AMINO-3-CARBOXYPROPYL)HISTIDINE SYNTHASE SUBUNIT 1"/>
    <property type="match status" value="1"/>
</dbReference>
<dbReference type="Pfam" id="PF01866">
    <property type="entry name" value="Diphthamide_syn"/>
    <property type="match status" value="3"/>
</dbReference>
<evidence type="ECO:0000256" key="5">
    <source>
        <dbReference type="ARBA" id="ARBA00021915"/>
    </source>
</evidence>
<evidence type="ECO:0000256" key="8">
    <source>
        <dbReference type="ARBA" id="ARBA00022723"/>
    </source>
</evidence>
<dbReference type="InterPro" id="IPR042263">
    <property type="entry name" value="DPH1/DPH2_1"/>
</dbReference>
<dbReference type="SFLD" id="SFLDS00032">
    <property type="entry name" value="Radical_SAM_3-amino-3-carboxyp"/>
    <property type="match status" value="1"/>
</dbReference>
<name>A0A316URU1_9BASI</name>
<protein>
    <recommendedName>
        <fullName evidence="5">2-(3-amino-3-carboxypropyl)histidine synthase subunit 1</fullName>
        <ecNumber evidence="4">2.5.1.108</ecNumber>
    </recommendedName>
    <alternativeName>
        <fullName evidence="12">Diphthamide biosynthesis protein 1</fullName>
    </alternativeName>
    <alternativeName>
        <fullName evidence="13">Diphtheria toxin resistance protein 1</fullName>
    </alternativeName>
    <alternativeName>
        <fullName evidence="11">S-adenosyl-L-methionine:L-histidine 3-amino-3-carboxypropyltransferase 1</fullName>
    </alternativeName>
</protein>
<reference evidence="17 18" key="1">
    <citation type="journal article" date="2018" name="Mol. Biol. Evol.">
        <title>Broad Genomic Sampling Reveals a Smut Pathogenic Ancestry of the Fungal Clade Ustilaginomycotina.</title>
        <authorList>
            <person name="Kijpornyongpan T."/>
            <person name="Mondo S.J."/>
            <person name="Barry K."/>
            <person name="Sandor L."/>
            <person name="Lee J."/>
            <person name="Lipzen A."/>
            <person name="Pangilinan J."/>
            <person name="LaButti K."/>
            <person name="Hainaut M."/>
            <person name="Henrissat B."/>
            <person name="Grigoriev I.V."/>
            <person name="Spatafora J.W."/>
            <person name="Aime M.C."/>
        </authorList>
    </citation>
    <scope>NUCLEOTIDE SEQUENCE [LARGE SCALE GENOMIC DNA]</scope>
    <source>
        <strain evidence="17 18">MCA 5214</strain>
    </source>
</reference>
<dbReference type="Proteomes" id="UP000245884">
    <property type="component" value="Unassembled WGS sequence"/>
</dbReference>
<dbReference type="OrthoDB" id="1649088at2759"/>
<feature type="region of interest" description="Disordered" evidence="16">
    <location>
        <begin position="374"/>
        <end position="403"/>
    </location>
</feature>
<evidence type="ECO:0000256" key="10">
    <source>
        <dbReference type="ARBA" id="ARBA00023014"/>
    </source>
</evidence>
<sequence length="603" mass="64932">MAGCHDGKDGTNGCGCSTSQTSASEPRRRFAKAASTSAAVPADILEDEALNAAIASILPPNYNFEIHKTIHHVRRNGATCVALQMPEGLTLWATGIADIVETFTEATTVIMGDVTYGACCVDDYTAMALGCDMLVHYGHSCLVPVDQTAIKTLYVFVEIAIDPGHLAKTVRANFPSEREAFRARILGGSQGKEGETQPDESALNQMAKVQIGVEEEGVHARIQPSQGKAADRPTHLALVGTVQFINALHSLQDALEASIEPNDSAEQAQRLLLTSGEPSAASPSAIPFPLPALGRYTVTIPQIKPLSPGETLGCTSPRLPSDVDGVIYVGDGRFHLESVMIANPRLPAFRYDPYTKRFVRELYDHAEMRKTRGEAVRRAKEALPSGKQDVVAHGPAEAESNGDKKVSVMSASAPEANAWGLILGTLGRQGSLSVLSHLSSLVGPRASFVPILLSELSPFKLSLFNRYDATSLSTFVQTSCPRLSIDWGSAFDRPLLSPYEAAVALGRTEGWEVEKAEKRRLGMRRDVAKAQEEEQEEEVGREEGGDYPMDFYADDSRGPWTPRHGRGMAARKKAPGATSNRELLKARMREAQAKRAAAAATAA</sequence>
<dbReference type="GO" id="GO:0051536">
    <property type="term" value="F:iron-sulfur cluster binding"/>
    <property type="evidence" value="ECO:0007669"/>
    <property type="project" value="UniProtKB-KW"/>
</dbReference>
<evidence type="ECO:0000313" key="18">
    <source>
        <dbReference type="Proteomes" id="UP000245884"/>
    </source>
</evidence>
<dbReference type="GO" id="GO:0046872">
    <property type="term" value="F:metal ion binding"/>
    <property type="evidence" value="ECO:0007669"/>
    <property type="project" value="UniProtKB-KW"/>
</dbReference>
<evidence type="ECO:0000256" key="14">
    <source>
        <dbReference type="ARBA" id="ARBA00048403"/>
    </source>
</evidence>
<dbReference type="Gene3D" id="3.40.50.11840">
    <property type="entry name" value="Diphthamide synthesis DPH1/DPH2 domain 1"/>
    <property type="match status" value="1"/>
</dbReference>